<dbReference type="AlphaFoldDB" id="A0A640SGH1"/>
<organism evidence="2 3">
    <name type="scientific">Streptomyces caniferus</name>
    <dbReference type="NCBI Taxonomy" id="285557"/>
    <lineage>
        <taxon>Bacteria</taxon>
        <taxon>Bacillati</taxon>
        <taxon>Actinomycetota</taxon>
        <taxon>Actinomycetes</taxon>
        <taxon>Kitasatosporales</taxon>
        <taxon>Streptomycetaceae</taxon>
        <taxon>Streptomyces</taxon>
    </lineage>
</organism>
<reference evidence="2 3" key="1">
    <citation type="submission" date="2019-12" db="EMBL/GenBank/DDBJ databases">
        <title>Whole genome shotgun sequence of Streptomyces caniferus NBRC 15389.</title>
        <authorList>
            <person name="Ichikawa N."/>
            <person name="Kimura A."/>
            <person name="Kitahashi Y."/>
            <person name="Komaki H."/>
            <person name="Tamura T."/>
        </authorList>
    </citation>
    <scope>NUCLEOTIDE SEQUENCE [LARGE SCALE GENOMIC DNA]</scope>
    <source>
        <strain evidence="2 3">NBRC 15389</strain>
    </source>
</reference>
<comment type="caution">
    <text evidence="2">The sequence shown here is derived from an EMBL/GenBank/DDBJ whole genome shotgun (WGS) entry which is preliminary data.</text>
</comment>
<sequence length="65" mass="6640">MTPADAHGVGAVSVLSELSLSLDERLEAPVGLTPLTDPNVHSCGTVYPTEPRSSRTLSGTCTSSA</sequence>
<protein>
    <submittedName>
        <fullName evidence="2">Uncharacterized protein</fullName>
    </submittedName>
</protein>
<evidence type="ECO:0000313" key="3">
    <source>
        <dbReference type="Proteomes" id="UP000435837"/>
    </source>
</evidence>
<dbReference type="Proteomes" id="UP000435837">
    <property type="component" value="Unassembled WGS sequence"/>
</dbReference>
<gene>
    <name evidence="2" type="ORF">Scani_67810</name>
</gene>
<accession>A0A640SGH1</accession>
<evidence type="ECO:0000256" key="1">
    <source>
        <dbReference type="SAM" id="MobiDB-lite"/>
    </source>
</evidence>
<name>A0A640SGH1_9ACTN</name>
<dbReference type="EMBL" id="BLIN01000005">
    <property type="protein sequence ID" value="GFE10513.1"/>
    <property type="molecule type" value="Genomic_DNA"/>
</dbReference>
<proteinExistence type="predicted"/>
<evidence type="ECO:0000313" key="2">
    <source>
        <dbReference type="EMBL" id="GFE10513.1"/>
    </source>
</evidence>
<feature type="compositionally biased region" description="Polar residues" evidence="1">
    <location>
        <begin position="54"/>
        <end position="65"/>
    </location>
</feature>
<feature type="region of interest" description="Disordered" evidence="1">
    <location>
        <begin position="45"/>
        <end position="65"/>
    </location>
</feature>